<dbReference type="RefSeq" id="WP_146352468.1">
    <property type="nucleotide sequence ID" value="NZ_VOBR01000008.1"/>
</dbReference>
<name>A0A563EVA3_9PSEU</name>
<reference evidence="6 7" key="1">
    <citation type="submission" date="2019-07" db="EMBL/GenBank/DDBJ databases">
        <title>Lentzea xizangensis sp. nov., isolated from Qinghai-Tibetan Plateau Soils.</title>
        <authorList>
            <person name="Huang J."/>
        </authorList>
    </citation>
    <scope>NUCLEOTIDE SEQUENCE [LARGE SCALE GENOMIC DNA]</scope>
    <source>
        <strain evidence="6 7">FXJ1.1311</strain>
    </source>
</reference>
<comment type="caution">
    <text evidence="6">The sequence shown here is derived from an EMBL/GenBank/DDBJ whole genome shotgun (WGS) entry which is preliminary data.</text>
</comment>
<dbReference type="Proteomes" id="UP000316639">
    <property type="component" value="Unassembled WGS sequence"/>
</dbReference>
<dbReference type="Gene3D" id="3.20.20.30">
    <property type="entry name" value="Luciferase-like domain"/>
    <property type="match status" value="1"/>
</dbReference>
<dbReference type="GO" id="GO:0008726">
    <property type="term" value="F:alkanesulfonate monooxygenase activity"/>
    <property type="evidence" value="ECO:0007669"/>
    <property type="project" value="TreeGrafter"/>
</dbReference>
<sequence length="289" mass="32420">MRVGIVILPEHRWWVAEPKWRVAEELGFQHAWTYDHLGWQSQPERPWFSAVPTLTAAAMITEKIRLGTLVTSPDFRHPVSFARELLTLDDISDGRLTLGVGVGESEYDATVLGDRPEDDRQQRFGEFVHLLDSLLARDTTTWRGEHFAAEQAHSQPGCVQRPRLPFLIAANDAATMDIAARYGTGWLATGSTAETAADWWRDIAEQARAFDEVLESIGRKRSTVDRYVHLDSAPQYSMASVDCFRDAIGRARELGFTDALSHWPRADGIHAGRESVLEEVASDVLPELV</sequence>
<dbReference type="PANTHER" id="PTHR42847:SF4">
    <property type="entry name" value="ALKANESULFONATE MONOOXYGENASE-RELATED"/>
    <property type="match status" value="1"/>
</dbReference>
<dbReference type="PANTHER" id="PTHR42847">
    <property type="entry name" value="ALKANESULFONATE MONOOXYGENASE"/>
    <property type="match status" value="1"/>
</dbReference>
<proteinExistence type="predicted"/>
<dbReference type="InterPro" id="IPR011251">
    <property type="entry name" value="Luciferase-like_dom"/>
</dbReference>
<evidence type="ECO:0000256" key="3">
    <source>
        <dbReference type="ARBA" id="ARBA00023002"/>
    </source>
</evidence>
<dbReference type="OrthoDB" id="7374740at2"/>
<evidence type="ECO:0000256" key="1">
    <source>
        <dbReference type="ARBA" id="ARBA00022630"/>
    </source>
</evidence>
<dbReference type="GO" id="GO:0046306">
    <property type="term" value="P:alkanesulfonate catabolic process"/>
    <property type="evidence" value="ECO:0007669"/>
    <property type="project" value="TreeGrafter"/>
</dbReference>
<keyword evidence="1" id="KW-0285">Flavoprotein</keyword>
<evidence type="ECO:0000256" key="4">
    <source>
        <dbReference type="ARBA" id="ARBA00023033"/>
    </source>
</evidence>
<accession>A0A563EVA3</accession>
<keyword evidence="3" id="KW-0560">Oxidoreductase</keyword>
<dbReference type="EMBL" id="VOBR01000008">
    <property type="protein sequence ID" value="TWP51596.1"/>
    <property type="molecule type" value="Genomic_DNA"/>
</dbReference>
<dbReference type="InterPro" id="IPR036661">
    <property type="entry name" value="Luciferase-like_sf"/>
</dbReference>
<dbReference type="InterPro" id="IPR050172">
    <property type="entry name" value="SsuD_RutA_monooxygenase"/>
</dbReference>
<evidence type="ECO:0000259" key="5">
    <source>
        <dbReference type="Pfam" id="PF00296"/>
    </source>
</evidence>
<evidence type="ECO:0000256" key="2">
    <source>
        <dbReference type="ARBA" id="ARBA00022643"/>
    </source>
</evidence>
<evidence type="ECO:0000313" key="6">
    <source>
        <dbReference type="EMBL" id="TWP51596.1"/>
    </source>
</evidence>
<dbReference type="Pfam" id="PF00296">
    <property type="entry name" value="Bac_luciferase"/>
    <property type="match status" value="1"/>
</dbReference>
<evidence type="ECO:0000313" key="7">
    <source>
        <dbReference type="Proteomes" id="UP000316639"/>
    </source>
</evidence>
<protein>
    <submittedName>
        <fullName evidence="6">LLM class flavin-dependent oxidoreductase</fullName>
    </submittedName>
</protein>
<keyword evidence="4" id="KW-0503">Monooxygenase</keyword>
<keyword evidence="7" id="KW-1185">Reference proteome</keyword>
<dbReference type="SUPFAM" id="SSF51679">
    <property type="entry name" value="Bacterial luciferase-like"/>
    <property type="match status" value="1"/>
</dbReference>
<feature type="domain" description="Luciferase-like" evidence="5">
    <location>
        <begin position="21"/>
        <end position="236"/>
    </location>
</feature>
<keyword evidence="2" id="KW-0288">FMN</keyword>
<organism evidence="6 7">
    <name type="scientific">Lentzea tibetensis</name>
    <dbReference type="NCBI Taxonomy" id="2591470"/>
    <lineage>
        <taxon>Bacteria</taxon>
        <taxon>Bacillati</taxon>
        <taxon>Actinomycetota</taxon>
        <taxon>Actinomycetes</taxon>
        <taxon>Pseudonocardiales</taxon>
        <taxon>Pseudonocardiaceae</taxon>
        <taxon>Lentzea</taxon>
    </lineage>
</organism>
<gene>
    <name evidence="6" type="ORF">FKR81_15535</name>
</gene>
<dbReference type="AlphaFoldDB" id="A0A563EVA3"/>